<evidence type="ECO:0000313" key="1">
    <source>
        <dbReference type="EMBL" id="KAG9975443.1"/>
    </source>
</evidence>
<keyword evidence="2" id="KW-1185">Reference proteome</keyword>
<dbReference type="Proteomes" id="UP000729357">
    <property type="component" value="Unassembled WGS sequence"/>
</dbReference>
<dbReference type="CDD" id="cd10170">
    <property type="entry name" value="ASKHA_NBD_HSP70"/>
    <property type="match status" value="1"/>
</dbReference>
<sequence length="475" mass="54023">MLLLEPLNCTAEEIMQQGAKNPAAVQRYLDCLKRGWLGQALFERYTYGESPETPVGMLRIKSMINGRFAEWLKPIEEEIKDDWRGILRGGHSEMTVIERDIYARAMGNIDDPRRELLVDLASFEVASVSPLRLRESAPGFGALCGSVFLNLKFQDLVRRHMGADDFQSFCDKNPGAWAVAHKHFEDYVKRNFDPVDSETEFDDGQFNVPFPGVKDNLAAGIMGSFITLTNADVSEIFRPIVDKVIELIERQRNVLATHGKTAKGLIMVGGFGFSGYLYRYLKSRFADEDPPPAYTSSWTAVVRGAVLAGLERDLVVSRKARRHYGVVCSVSWDPSIHPLKNKFIDRITKELRARNQMLWYIERGQDMPSDEPILLSLTEDLWPGEESGSESSARIIVSDAEVPPQEYEPTNETRVLCTLSTDLDVIPRKHFKRRMVHGQTYYRLDWKLGMTFDGRLTFDQRIDDKVYGSIEAVYT</sequence>
<comment type="caution">
    <text evidence="1">The sequence shown here is derived from an EMBL/GenBank/DDBJ whole genome shotgun (WGS) entry which is preliminary data.</text>
</comment>
<dbReference type="PANTHER" id="PTHR14187">
    <property type="entry name" value="ALPHA KINASE/ELONGATION FACTOR 2 KINASE"/>
    <property type="match status" value="1"/>
</dbReference>
<organism evidence="1 2">
    <name type="scientific">Aureobasidium melanogenum</name>
    <name type="common">Aureobasidium pullulans var. melanogenum</name>
    <dbReference type="NCBI Taxonomy" id="46634"/>
    <lineage>
        <taxon>Eukaryota</taxon>
        <taxon>Fungi</taxon>
        <taxon>Dikarya</taxon>
        <taxon>Ascomycota</taxon>
        <taxon>Pezizomycotina</taxon>
        <taxon>Dothideomycetes</taxon>
        <taxon>Dothideomycetidae</taxon>
        <taxon>Dothideales</taxon>
        <taxon>Saccotheciaceae</taxon>
        <taxon>Aureobasidium</taxon>
    </lineage>
</organism>
<dbReference type="AlphaFoldDB" id="A0A9P8FJV0"/>
<proteinExistence type="predicted"/>
<name>A0A9P8FJV0_AURME</name>
<feature type="non-terminal residue" evidence="1">
    <location>
        <position position="475"/>
    </location>
</feature>
<gene>
    <name evidence="1" type="ORF">KCU98_g11344</name>
</gene>
<evidence type="ECO:0000313" key="2">
    <source>
        <dbReference type="Proteomes" id="UP000729357"/>
    </source>
</evidence>
<dbReference type="InterPro" id="IPR043129">
    <property type="entry name" value="ATPase_NBD"/>
</dbReference>
<protein>
    <submittedName>
        <fullName evidence="1">Actin-like ATPase domain-containing protein</fullName>
    </submittedName>
</protein>
<dbReference type="EMBL" id="JAHFXS010001808">
    <property type="protein sequence ID" value="KAG9975443.1"/>
    <property type="molecule type" value="Genomic_DNA"/>
</dbReference>
<accession>A0A9P8FJV0</accession>
<dbReference type="PANTHER" id="PTHR14187:SF82">
    <property type="entry name" value="FAMILY CHAPERONE, PUTATIVE (AFU_ORTHOLOGUE AFUA_7G08575)-RELATED"/>
    <property type="match status" value="1"/>
</dbReference>
<reference evidence="1" key="2">
    <citation type="submission" date="2021-08" db="EMBL/GenBank/DDBJ databases">
        <authorList>
            <person name="Gostincar C."/>
            <person name="Sun X."/>
            <person name="Song Z."/>
            <person name="Gunde-Cimerman N."/>
        </authorList>
    </citation>
    <scope>NUCLEOTIDE SEQUENCE</scope>
    <source>
        <strain evidence="1">EXF-9298</strain>
    </source>
</reference>
<reference evidence="1" key="1">
    <citation type="journal article" date="2021" name="J Fungi (Basel)">
        <title>Virulence traits and population genomics of the black yeast Aureobasidium melanogenum.</title>
        <authorList>
            <person name="Cernosa A."/>
            <person name="Sun X."/>
            <person name="Gostincar C."/>
            <person name="Fang C."/>
            <person name="Gunde-Cimerman N."/>
            <person name="Song Z."/>
        </authorList>
    </citation>
    <scope>NUCLEOTIDE SEQUENCE</scope>
    <source>
        <strain evidence="1">EXF-9298</strain>
    </source>
</reference>
<dbReference type="SUPFAM" id="SSF53067">
    <property type="entry name" value="Actin-like ATPase domain"/>
    <property type="match status" value="1"/>
</dbReference>